<dbReference type="InterPro" id="IPR025277">
    <property type="entry name" value="Apiosidase-like_cat_dom"/>
</dbReference>
<accession>A0A6I4ID79</accession>
<name>A0A6I4ID79_9SPHI</name>
<protein>
    <submittedName>
        <fullName evidence="3">DUF4038 domain-containing protein</fullName>
    </submittedName>
</protein>
<dbReference type="PANTHER" id="PTHR37836:SF3">
    <property type="entry name" value="ENDOGLUCANASE"/>
    <property type="match status" value="1"/>
</dbReference>
<feature type="domain" description="Apiosidase-like catalytic" evidence="2">
    <location>
        <begin position="38"/>
        <end position="383"/>
    </location>
</feature>
<dbReference type="OrthoDB" id="59486at2"/>
<dbReference type="PANTHER" id="PTHR37836">
    <property type="entry name" value="LMO1036 PROTEIN"/>
    <property type="match status" value="1"/>
</dbReference>
<dbReference type="InterPro" id="IPR024749">
    <property type="entry name" value="Collagen-bd_put"/>
</dbReference>
<comment type="caution">
    <text evidence="3">The sequence shown here is derived from an EMBL/GenBank/DDBJ whole genome shotgun (WGS) entry which is preliminary data.</text>
</comment>
<dbReference type="SUPFAM" id="SSF51445">
    <property type="entry name" value="(Trans)glycosidases"/>
    <property type="match status" value="1"/>
</dbReference>
<reference evidence="3 4" key="1">
    <citation type="submission" date="2019-12" db="EMBL/GenBank/DDBJ databases">
        <title>Mucilaginibacter sp. HME9299 genome sequencing and assembly.</title>
        <authorList>
            <person name="Kang H."/>
            <person name="Kim H."/>
            <person name="Joh K."/>
        </authorList>
    </citation>
    <scope>NUCLEOTIDE SEQUENCE [LARGE SCALE GENOMIC DNA]</scope>
    <source>
        <strain evidence="3 4">HME9299</strain>
    </source>
</reference>
<dbReference type="Pfam" id="PF12904">
    <property type="entry name" value="Collagen_bind_2"/>
    <property type="match status" value="1"/>
</dbReference>
<dbReference type="EMBL" id="WQLA01000004">
    <property type="protein sequence ID" value="MVN91788.1"/>
    <property type="molecule type" value="Genomic_DNA"/>
</dbReference>
<evidence type="ECO:0000259" key="2">
    <source>
        <dbReference type="Pfam" id="PF13204"/>
    </source>
</evidence>
<sequence>MVNTFKAPIPSLNMRLIILLLVLSFYQLSATSQTLKVSANKRYLVDAKGKPFFWMGDTAWELFHKLSDAEADHYLETRAKQGFTIIQAVIISEDSGLTKPDVYGHLPFTSLSPLKPNNAFFKHIDHVINKAASLGLHMAMLPTWADKVPSNRISKDSVIFNESNASAYGEFLARRYAKKPIIWVLGGDRAINDATTYNIWKAMAAGLKKGDNRQLITYHPAGESSSSRWFQNDKWIDFNTYQSGHAHHFMPVYKFAQADYKKKPVKPFLDAEPAYEDIPVEFWAFMKLDQQQSVPTAILTKDNLLADKSHFKKGFFTDYDVRVHAYWNLLSGACGYTYGHNAVWQMFKKGGSFVIPTLTDWNEALNSPGARQIKNLNKLFANRFYNLIPDTELLKGKNAADSTYIAAASNSKHTLAIVYMALGQSTVIDLKQLKSSLKAYWYDPRLGKKSYINTFKHASLQRFTPPTAGPGNDWVLLLESKL</sequence>
<evidence type="ECO:0000313" key="4">
    <source>
        <dbReference type="Proteomes" id="UP000434850"/>
    </source>
</evidence>
<dbReference type="RefSeq" id="WP_157542113.1">
    <property type="nucleotide sequence ID" value="NZ_WQLA01000004.1"/>
</dbReference>
<dbReference type="Gene3D" id="3.20.20.80">
    <property type="entry name" value="Glycosidases"/>
    <property type="match status" value="1"/>
</dbReference>
<dbReference type="Pfam" id="PF13204">
    <property type="entry name" value="Apiosidase"/>
    <property type="match status" value="1"/>
</dbReference>
<organism evidence="3 4">
    <name type="scientific">Mucilaginibacter aquatilis</name>
    <dbReference type="NCBI Taxonomy" id="1517760"/>
    <lineage>
        <taxon>Bacteria</taxon>
        <taxon>Pseudomonadati</taxon>
        <taxon>Bacteroidota</taxon>
        <taxon>Sphingobacteriia</taxon>
        <taxon>Sphingobacteriales</taxon>
        <taxon>Sphingobacteriaceae</taxon>
        <taxon>Mucilaginibacter</taxon>
    </lineage>
</organism>
<dbReference type="InterPro" id="IPR017853">
    <property type="entry name" value="GH"/>
</dbReference>
<dbReference type="Proteomes" id="UP000434850">
    <property type="component" value="Unassembled WGS sequence"/>
</dbReference>
<gene>
    <name evidence="3" type="ORF">GO816_11680</name>
</gene>
<feature type="domain" description="Putative collagen-binding" evidence="1">
    <location>
        <begin position="388"/>
        <end position="479"/>
    </location>
</feature>
<evidence type="ECO:0000313" key="3">
    <source>
        <dbReference type="EMBL" id="MVN91788.1"/>
    </source>
</evidence>
<dbReference type="AlphaFoldDB" id="A0A6I4ID79"/>
<evidence type="ECO:0000259" key="1">
    <source>
        <dbReference type="Pfam" id="PF12904"/>
    </source>
</evidence>
<keyword evidence="4" id="KW-1185">Reference proteome</keyword>
<proteinExistence type="predicted"/>